<dbReference type="RefSeq" id="WP_307336145.1">
    <property type="nucleotide sequence ID" value="NZ_JAUSUD010000001.1"/>
</dbReference>
<proteinExistence type="predicted"/>
<keyword evidence="2" id="KW-1185">Reference proteome</keyword>
<name>A0ABT9Z9Z1_9BACI</name>
<gene>
    <name evidence="1" type="ORF">J2S19_000316</name>
</gene>
<sequence>MVKAHRLNRLIDSKSNRSIFLPIDHGTSLGPLQGIRPLHKLVNLSIEHNIQAIIAHQGVIQKIISSGINTKGLEFLLHVSCSTSMSSDPLHKQVVSSVEHCLRLGVAGISVHVNLGVEKEYEMVRDLGSLCRKAYEWGVPVLTMINVHEKTVGSTHKEFAKNVSHGVRLAGELGSDFVKVQYPGSFEHVLDAVTAFDLPVLLSGGENVSNHRELFSQVKTAIDAGMQGACIGRNVFDDENPELISHCLNEIIHQDKQLDEVWNYYEATKVKQKEAELINIR</sequence>
<dbReference type="SUPFAM" id="SSF51569">
    <property type="entry name" value="Aldolase"/>
    <property type="match status" value="1"/>
</dbReference>
<evidence type="ECO:0000313" key="2">
    <source>
        <dbReference type="Proteomes" id="UP001234495"/>
    </source>
</evidence>
<dbReference type="Proteomes" id="UP001234495">
    <property type="component" value="Unassembled WGS sequence"/>
</dbReference>
<comment type="caution">
    <text evidence="1">The sequence shown here is derived from an EMBL/GenBank/DDBJ whole genome shotgun (WGS) entry which is preliminary data.</text>
</comment>
<dbReference type="InterPro" id="IPR013785">
    <property type="entry name" value="Aldolase_TIM"/>
</dbReference>
<dbReference type="InterPro" id="IPR050456">
    <property type="entry name" value="DeoC/FbaB_aldolase"/>
</dbReference>
<reference evidence="1 2" key="1">
    <citation type="submission" date="2023-07" db="EMBL/GenBank/DDBJ databases">
        <title>Genomic Encyclopedia of Type Strains, Phase IV (KMG-IV): sequencing the most valuable type-strain genomes for metagenomic binning, comparative biology and taxonomic classification.</title>
        <authorList>
            <person name="Goeker M."/>
        </authorList>
    </citation>
    <scope>NUCLEOTIDE SEQUENCE [LARGE SCALE GENOMIC DNA]</scope>
    <source>
        <strain evidence="1 2">DSM 29005</strain>
    </source>
</reference>
<dbReference type="InterPro" id="IPR041720">
    <property type="entry name" value="FbaB-like"/>
</dbReference>
<organism evidence="1 2">
    <name type="scientific">Metabacillus malikii</name>
    <dbReference type="NCBI Taxonomy" id="1504265"/>
    <lineage>
        <taxon>Bacteria</taxon>
        <taxon>Bacillati</taxon>
        <taxon>Bacillota</taxon>
        <taxon>Bacilli</taxon>
        <taxon>Bacillales</taxon>
        <taxon>Bacillaceae</taxon>
        <taxon>Metabacillus</taxon>
    </lineage>
</organism>
<dbReference type="Gene3D" id="3.20.20.70">
    <property type="entry name" value="Aldolase class I"/>
    <property type="match status" value="1"/>
</dbReference>
<dbReference type="PANTHER" id="PTHR47916:SF1">
    <property type="entry name" value="3-HYDROXY-5-PHOSPHONOOXYPENTANE-2,4-DIONE THIOLASE"/>
    <property type="match status" value="1"/>
</dbReference>
<protein>
    <submittedName>
        <fullName evidence="1">DhnA family fructose-bisphosphate aldolase class Ia</fullName>
    </submittedName>
</protein>
<evidence type="ECO:0000313" key="1">
    <source>
        <dbReference type="EMBL" id="MDQ0229066.1"/>
    </source>
</evidence>
<dbReference type="PANTHER" id="PTHR47916">
    <property type="entry name" value="FRUCTOSE-BISPHOSPHATE ALDOLASE CLASS 1"/>
    <property type="match status" value="1"/>
</dbReference>
<dbReference type="PIRSF" id="PIRSF038992">
    <property type="entry name" value="Aldolase_Ia"/>
    <property type="match status" value="1"/>
</dbReference>
<dbReference type="EMBL" id="JAUSUD010000001">
    <property type="protein sequence ID" value="MDQ0229066.1"/>
    <property type="molecule type" value="Genomic_DNA"/>
</dbReference>
<accession>A0ABT9Z9Z1</accession>
<dbReference type="InterPro" id="IPR002915">
    <property type="entry name" value="DeoC/FbaB/LacD_aldolase"/>
</dbReference>
<dbReference type="SMART" id="SM01133">
    <property type="entry name" value="DeoC"/>
    <property type="match status" value="1"/>
</dbReference>
<dbReference type="Pfam" id="PF01791">
    <property type="entry name" value="DeoC"/>
    <property type="match status" value="1"/>
</dbReference>